<sequence>MTPSRHVITAWFFAAVAGVGLTLFQELITRPGLATGLYTNTRRLGAVVSGPLIGFGSATRLGYGGVFLACAVVTVAAAAGLPLLDRRSRRKTCEQQSSTGPATYA</sequence>
<keyword evidence="1" id="KW-1133">Transmembrane helix</keyword>
<keyword evidence="1" id="KW-0812">Transmembrane</keyword>
<keyword evidence="3" id="KW-1185">Reference proteome</keyword>
<dbReference type="RefSeq" id="WP_203728135.1">
    <property type="nucleotide sequence ID" value="NZ_BAAATX010000001.1"/>
</dbReference>
<name>A0ABQ3YXT1_9ACTN</name>
<feature type="transmembrane region" description="Helical" evidence="1">
    <location>
        <begin position="61"/>
        <end position="84"/>
    </location>
</feature>
<keyword evidence="1" id="KW-0472">Membrane</keyword>
<gene>
    <name evidence="2" type="ORF">Adu01nite_37390</name>
</gene>
<reference evidence="2 3" key="1">
    <citation type="submission" date="2021-01" db="EMBL/GenBank/DDBJ databases">
        <title>Whole genome shotgun sequence of Actinoplanes durhamensis NBRC 14914.</title>
        <authorList>
            <person name="Komaki H."/>
            <person name="Tamura T."/>
        </authorList>
    </citation>
    <scope>NUCLEOTIDE SEQUENCE [LARGE SCALE GENOMIC DNA]</scope>
    <source>
        <strain evidence="2 3">NBRC 14914</strain>
    </source>
</reference>
<dbReference type="InterPro" id="IPR036259">
    <property type="entry name" value="MFS_trans_sf"/>
</dbReference>
<accession>A0ABQ3YXT1</accession>
<feature type="transmembrane region" description="Helical" evidence="1">
    <location>
        <begin position="7"/>
        <end position="28"/>
    </location>
</feature>
<dbReference type="EMBL" id="BOML01000031">
    <property type="protein sequence ID" value="GIE02389.1"/>
    <property type="molecule type" value="Genomic_DNA"/>
</dbReference>
<organism evidence="2 3">
    <name type="scientific">Paractinoplanes durhamensis</name>
    <dbReference type="NCBI Taxonomy" id="113563"/>
    <lineage>
        <taxon>Bacteria</taxon>
        <taxon>Bacillati</taxon>
        <taxon>Actinomycetota</taxon>
        <taxon>Actinomycetes</taxon>
        <taxon>Micromonosporales</taxon>
        <taxon>Micromonosporaceae</taxon>
        <taxon>Paractinoplanes</taxon>
    </lineage>
</organism>
<evidence type="ECO:0000313" key="3">
    <source>
        <dbReference type="Proteomes" id="UP000637628"/>
    </source>
</evidence>
<evidence type="ECO:0000313" key="2">
    <source>
        <dbReference type="EMBL" id="GIE02389.1"/>
    </source>
</evidence>
<comment type="caution">
    <text evidence="2">The sequence shown here is derived from an EMBL/GenBank/DDBJ whole genome shotgun (WGS) entry which is preliminary data.</text>
</comment>
<dbReference type="SUPFAM" id="SSF103473">
    <property type="entry name" value="MFS general substrate transporter"/>
    <property type="match status" value="1"/>
</dbReference>
<dbReference type="Gene3D" id="1.20.1250.20">
    <property type="entry name" value="MFS general substrate transporter like domains"/>
    <property type="match status" value="1"/>
</dbReference>
<evidence type="ECO:0000256" key="1">
    <source>
        <dbReference type="SAM" id="Phobius"/>
    </source>
</evidence>
<dbReference type="Proteomes" id="UP000637628">
    <property type="component" value="Unassembled WGS sequence"/>
</dbReference>
<protein>
    <submittedName>
        <fullName evidence="2">Uncharacterized protein</fullName>
    </submittedName>
</protein>
<proteinExistence type="predicted"/>